<dbReference type="Proteomes" id="UP001187192">
    <property type="component" value="Unassembled WGS sequence"/>
</dbReference>
<reference evidence="1" key="1">
    <citation type="submission" date="2023-07" db="EMBL/GenBank/DDBJ databases">
        <title>draft genome sequence of fig (Ficus carica).</title>
        <authorList>
            <person name="Takahashi T."/>
            <person name="Nishimura K."/>
        </authorList>
    </citation>
    <scope>NUCLEOTIDE SEQUENCE</scope>
</reference>
<evidence type="ECO:0000313" key="2">
    <source>
        <dbReference type="Proteomes" id="UP001187192"/>
    </source>
</evidence>
<organism evidence="1 2">
    <name type="scientific">Ficus carica</name>
    <name type="common">Common fig</name>
    <dbReference type="NCBI Taxonomy" id="3494"/>
    <lineage>
        <taxon>Eukaryota</taxon>
        <taxon>Viridiplantae</taxon>
        <taxon>Streptophyta</taxon>
        <taxon>Embryophyta</taxon>
        <taxon>Tracheophyta</taxon>
        <taxon>Spermatophyta</taxon>
        <taxon>Magnoliopsida</taxon>
        <taxon>eudicotyledons</taxon>
        <taxon>Gunneridae</taxon>
        <taxon>Pentapetalae</taxon>
        <taxon>rosids</taxon>
        <taxon>fabids</taxon>
        <taxon>Rosales</taxon>
        <taxon>Moraceae</taxon>
        <taxon>Ficeae</taxon>
        <taxon>Ficus</taxon>
    </lineage>
</organism>
<protein>
    <submittedName>
        <fullName evidence="1">Uncharacterized protein</fullName>
    </submittedName>
</protein>
<name>A0AA88E240_FICCA</name>
<sequence>MPKIKYLHLASPEITESPNQRSRPRSPLKANHLLTLNSATTKSVKSTLTAVVNHQLSVLSVVIVLPHPRPRTRSFVRKVAEPLRDSIASATQIARPPLHCLVAEPSTTAAVTKACFAGDANLLRRQICHPVTRSSAPSSDLLRFPFDLSSHCWSIVSQDFFSLPCRSPIFVDPPSHRRSRLLLERSVLFSLSLELQAAVSEATSDHGGFDM</sequence>
<accession>A0AA88E240</accession>
<gene>
    <name evidence="1" type="ORF">TIFTF001_031829</name>
</gene>
<evidence type="ECO:0000313" key="1">
    <source>
        <dbReference type="EMBL" id="GMN62744.1"/>
    </source>
</evidence>
<proteinExistence type="predicted"/>
<keyword evidence="2" id="KW-1185">Reference proteome</keyword>
<dbReference type="AlphaFoldDB" id="A0AA88E240"/>
<dbReference type="EMBL" id="BTGU01000134">
    <property type="protein sequence ID" value="GMN62744.1"/>
    <property type="molecule type" value="Genomic_DNA"/>
</dbReference>
<comment type="caution">
    <text evidence="1">The sequence shown here is derived from an EMBL/GenBank/DDBJ whole genome shotgun (WGS) entry which is preliminary data.</text>
</comment>